<protein>
    <submittedName>
        <fullName evidence="1">Uncharacterized protein</fullName>
    </submittedName>
</protein>
<name>A0A645BH84_9ZZZZ</name>
<comment type="caution">
    <text evidence="1">The sequence shown here is derived from an EMBL/GenBank/DDBJ whole genome shotgun (WGS) entry which is preliminary data.</text>
</comment>
<dbReference type="AlphaFoldDB" id="A0A645BH84"/>
<proteinExistence type="predicted"/>
<gene>
    <name evidence="1" type="ORF">SDC9_111616</name>
</gene>
<organism evidence="1">
    <name type="scientific">bioreactor metagenome</name>
    <dbReference type="NCBI Taxonomy" id="1076179"/>
    <lineage>
        <taxon>unclassified sequences</taxon>
        <taxon>metagenomes</taxon>
        <taxon>ecological metagenomes</taxon>
    </lineage>
</organism>
<reference evidence="1" key="1">
    <citation type="submission" date="2019-08" db="EMBL/GenBank/DDBJ databases">
        <authorList>
            <person name="Kucharzyk K."/>
            <person name="Murdoch R.W."/>
            <person name="Higgins S."/>
            <person name="Loffler F."/>
        </authorList>
    </citation>
    <scope>NUCLEOTIDE SEQUENCE</scope>
</reference>
<dbReference type="EMBL" id="VSSQ01020112">
    <property type="protein sequence ID" value="MPM64727.1"/>
    <property type="molecule type" value="Genomic_DNA"/>
</dbReference>
<evidence type="ECO:0000313" key="1">
    <source>
        <dbReference type="EMBL" id="MPM64727.1"/>
    </source>
</evidence>
<sequence>MGQEVALHELNGALHHPLGLWIGFMTDPDIQAHLVFKLLKLMSEDDVAFVLTDDNDAVLIHSDLLRDPPKELESASHGSD</sequence>
<accession>A0A645BH84</accession>